<dbReference type="InterPro" id="IPR050297">
    <property type="entry name" value="LipidA_mod_glycosyltrf_83"/>
</dbReference>
<feature type="transmembrane region" description="Helical" evidence="8">
    <location>
        <begin position="163"/>
        <end position="180"/>
    </location>
</feature>
<dbReference type="EMBL" id="MEYN01000053">
    <property type="protein sequence ID" value="OGD29373.1"/>
    <property type="molecule type" value="Genomic_DNA"/>
</dbReference>
<dbReference type="AlphaFoldDB" id="A0A1F5BFJ0"/>
<dbReference type="InterPro" id="IPR038731">
    <property type="entry name" value="RgtA/B/C-like"/>
</dbReference>
<reference evidence="10 11" key="1">
    <citation type="journal article" date="2016" name="Nat. Commun.">
        <title>Thousands of microbial genomes shed light on interconnected biogeochemical processes in an aquifer system.</title>
        <authorList>
            <person name="Anantharaman K."/>
            <person name="Brown C.T."/>
            <person name="Hug L.A."/>
            <person name="Sharon I."/>
            <person name="Castelle C.J."/>
            <person name="Probst A.J."/>
            <person name="Thomas B.C."/>
            <person name="Singh A."/>
            <person name="Wilkins M.J."/>
            <person name="Karaoz U."/>
            <person name="Brodie E.L."/>
            <person name="Williams K.H."/>
            <person name="Hubbard S.S."/>
            <person name="Banfield J.F."/>
        </authorList>
    </citation>
    <scope>NUCLEOTIDE SEQUENCE [LARGE SCALE GENOMIC DNA]</scope>
</reference>
<feature type="domain" description="Glycosyltransferase RgtA/B/C/D-like" evidence="9">
    <location>
        <begin position="91"/>
        <end position="250"/>
    </location>
</feature>
<feature type="transmembrane region" description="Helical" evidence="8">
    <location>
        <begin position="186"/>
        <end position="219"/>
    </location>
</feature>
<accession>A0A1F5BFJ0</accession>
<dbReference type="GO" id="GO:0016763">
    <property type="term" value="F:pentosyltransferase activity"/>
    <property type="evidence" value="ECO:0007669"/>
    <property type="project" value="TreeGrafter"/>
</dbReference>
<comment type="subcellular location">
    <subcellularLocation>
        <location evidence="1">Cell membrane</location>
        <topology evidence="1">Multi-pass membrane protein</topology>
    </subcellularLocation>
</comment>
<evidence type="ECO:0000256" key="3">
    <source>
        <dbReference type="ARBA" id="ARBA00022676"/>
    </source>
</evidence>
<keyword evidence="5 8" id="KW-0812">Transmembrane</keyword>
<keyword evidence="7 8" id="KW-0472">Membrane</keyword>
<feature type="transmembrane region" description="Helical" evidence="8">
    <location>
        <begin position="387"/>
        <end position="408"/>
    </location>
</feature>
<dbReference type="GO" id="GO:0009103">
    <property type="term" value="P:lipopolysaccharide biosynthetic process"/>
    <property type="evidence" value="ECO:0007669"/>
    <property type="project" value="UniProtKB-ARBA"/>
</dbReference>
<evidence type="ECO:0000256" key="1">
    <source>
        <dbReference type="ARBA" id="ARBA00004651"/>
    </source>
</evidence>
<keyword evidence="6 8" id="KW-1133">Transmembrane helix</keyword>
<evidence type="ECO:0000256" key="2">
    <source>
        <dbReference type="ARBA" id="ARBA00022475"/>
    </source>
</evidence>
<feature type="transmembrane region" description="Helical" evidence="8">
    <location>
        <begin position="112"/>
        <end position="133"/>
    </location>
</feature>
<dbReference type="PANTHER" id="PTHR33908:SF3">
    <property type="entry name" value="UNDECAPRENYL PHOSPHATE-ALPHA-4-AMINO-4-DEOXY-L-ARABINOSE ARABINOSYL TRANSFERASE"/>
    <property type="match status" value="1"/>
</dbReference>
<protein>
    <recommendedName>
        <fullName evidence="9">Glycosyltransferase RgtA/B/C/D-like domain-containing protein</fullName>
    </recommendedName>
</protein>
<proteinExistence type="predicted"/>
<keyword evidence="2" id="KW-1003">Cell membrane</keyword>
<feature type="transmembrane region" description="Helical" evidence="8">
    <location>
        <begin position="302"/>
        <end position="319"/>
    </location>
</feature>
<dbReference type="GO" id="GO:0010041">
    <property type="term" value="P:response to iron(III) ion"/>
    <property type="evidence" value="ECO:0007669"/>
    <property type="project" value="TreeGrafter"/>
</dbReference>
<dbReference type="Proteomes" id="UP000179184">
    <property type="component" value="Unassembled WGS sequence"/>
</dbReference>
<name>A0A1F5BFJ0_9BACT</name>
<sequence>MAKNKVKIQEQKETDTFKDFPRLFKTLFALILLLAFVLIFFRLTRPDMMSDDAHYSFRSIFYLDFLASQKQTVPLQWFGEIPAWSKLSFHDAPPMVFFIQHAFFKTFGVNAFAAKLPFALAGMISLVLVFLFAKDLYSPAAGLFAALFLTVNNYFIWISRVGYLEGITLCFIFASLYFLIKSKPNVNYIFLSAVFLGFAFLSKYTSFYLIPFFLVYIFWQRRDLITGGHKYKLLASAAVVLVMFAPVIIYNIMMFKTRGHFDMQFAALFGQSAADWPIIERQINGNFLSNPISIFKTLSDSFSLPAFAAFIAATIFLLYEGIIFKIGAHSVILLNLLFLTAIFVFIGSADRYLALYAPFFAIAAAYSADRILNYFKKLEPVATRAPIFKYIFLVGVFVFTVYQLIFAVNTNHLYKPFGKSGIAYSPIRIENAGFKQLDEYLDSLLKETKADPWAMYPEFNKLPKMVERSKKLNSDSSLKSFSSLILYDLNMDWFGRTWVFEKRRLASNYLFFSFDELALISSVNKNYFKEADAGSAYIILSAAKNQSDSPMSESFSDKAGHTENYLKSQNITPIQIIRNPAGEEAFLVYFIDDYQKLLEVL</sequence>
<feature type="transmembrane region" description="Helical" evidence="8">
    <location>
        <begin position="331"/>
        <end position="349"/>
    </location>
</feature>
<dbReference type="GO" id="GO:0005886">
    <property type="term" value="C:plasma membrane"/>
    <property type="evidence" value="ECO:0007669"/>
    <property type="project" value="UniProtKB-SubCell"/>
</dbReference>
<evidence type="ECO:0000256" key="6">
    <source>
        <dbReference type="ARBA" id="ARBA00022989"/>
    </source>
</evidence>
<gene>
    <name evidence="10" type="ORF">A2W60_01825</name>
</gene>
<feature type="transmembrane region" description="Helical" evidence="8">
    <location>
        <begin position="355"/>
        <end position="375"/>
    </location>
</feature>
<organism evidence="10 11">
    <name type="scientific">Candidatus Azambacteria bacterium RIFCSPHIGHO2_02_46_12</name>
    <dbReference type="NCBI Taxonomy" id="1797295"/>
    <lineage>
        <taxon>Bacteria</taxon>
        <taxon>Candidatus Azamiibacteriota</taxon>
    </lineage>
</organism>
<evidence type="ECO:0000256" key="7">
    <source>
        <dbReference type="ARBA" id="ARBA00023136"/>
    </source>
</evidence>
<evidence type="ECO:0000313" key="11">
    <source>
        <dbReference type="Proteomes" id="UP000179184"/>
    </source>
</evidence>
<evidence type="ECO:0000256" key="8">
    <source>
        <dbReference type="SAM" id="Phobius"/>
    </source>
</evidence>
<evidence type="ECO:0000259" key="9">
    <source>
        <dbReference type="Pfam" id="PF13231"/>
    </source>
</evidence>
<feature type="transmembrane region" description="Helical" evidence="8">
    <location>
        <begin position="139"/>
        <end position="156"/>
    </location>
</feature>
<comment type="caution">
    <text evidence="10">The sequence shown here is derived from an EMBL/GenBank/DDBJ whole genome shotgun (WGS) entry which is preliminary data.</text>
</comment>
<evidence type="ECO:0000256" key="5">
    <source>
        <dbReference type="ARBA" id="ARBA00022692"/>
    </source>
</evidence>
<feature type="transmembrane region" description="Helical" evidence="8">
    <location>
        <begin position="23"/>
        <end position="41"/>
    </location>
</feature>
<evidence type="ECO:0000256" key="4">
    <source>
        <dbReference type="ARBA" id="ARBA00022679"/>
    </source>
</evidence>
<dbReference type="Pfam" id="PF13231">
    <property type="entry name" value="PMT_2"/>
    <property type="match status" value="1"/>
</dbReference>
<keyword evidence="3" id="KW-0328">Glycosyltransferase</keyword>
<evidence type="ECO:0000313" key="10">
    <source>
        <dbReference type="EMBL" id="OGD29373.1"/>
    </source>
</evidence>
<dbReference type="PANTHER" id="PTHR33908">
    <property type="entry name" value="MANNOSYLTRANSFERASE YKCB-RELATED"/>
    <property type="match status" value="1"/>
</dbReference>
<keyword evidence="4" id="KW-0808">Transferase</keyword>
<feature type="transmembrane region" description="Helical" evidence="8">
    <location>
        <begin position="231"/>
        <end position="253"/>
    </location>
</feature>